<sequence>MTTIEEDHDNIASPWQIRMATKTNLPVATSALPVTGVPDGGMAVISGPTLSGRCVWVAMAIAKPTVSLRAPPGGDGHDCSQQLWRATTDHDHETASGTNQLRVASAQHPSTCTNTYSPANLPAMKDKLGTPRTCLIKGIDIVGVLHP</sequence>
<gene>
    <name evidence="1" type="ORF">WOLCODRAFT_161398</name>
</gene>
<dbReference type="EMBL" id="KB467942">
    <property type="protein sequence ID" value="PCH38227.1"/>
    <property type="molecule type" value="Genomic_DNA"/>
</dbReference>
<keyword evidence="2" id="KW-1185">Reference proteome</keyword>
<organism evidence="1 2">
    <name type="scientific">Wolfiporia cocos (strain MD-104)</name>
    <name type="common">Brown rot fungus</name>
    <dbReference type="NCBI Taxonomy" id="742152"/>
    <lineage>
        <taxon>Eukaryota</taxon>
        <taxon>Fungi</taxon>
        <taxon>Dikarya</taxon>
        <taxon>Basidiomycota</taxon>
        <taxon>Agaricomycotina</taxon>
        <taxon>Agaricomycetes</taxon>
        <taxon>Polyporales</taxon>
        <taxon>Phaeolaceae</taxon>
        <taxon>Wolfiporia</taxon>
    </lineage>
</organism>
<evidence type="ECO:0000313" key="2">
    <source>
        <dbReference type="Proteomes" id="UP000218811"/>
    </source>
</evidence>
<reference evidence="1 2" key="1">
    <citation type="journal article" date="2012" name="Science">
        <title>The Paleozoic origin of enzymatic lignin decomposition reconstructed from 31 fungal genomes.</title>
        <authorList>
            <person name="Floudas D."/>
            <person name="Binder M."/>
            <person name="Riley R."/>
            <person name="Barry K."/>
            <person name="Blanchette R.A."/>
            <person name="Henrissat B."/>
            <person name="Martinez A.T."/>
            <person name="Otillar R."/>
            <person name="Spatafora J.W."/>
            <person name="Yadav J.S."/>
            <person name="Aerts A."/>
            <person name="Benoit I."/>
            <person name="Boyd A."/>
            <person name="Carlson A."/>
            <person name="Copeland A."/>
            <person name="Coutinho P.M."/>
            <person name="de Vries R.P."/>
            <person name="Ferreira P."/>
            <person name="Findley K."/>
            <person name="Foster B."/>
            <person name="Gaskell J."/>
            <person name="Glotzer D."/>
            <person name="Gorecki P."/>
            <person name="Heitman J."/>
            <person name="Hesse C."/>
            <person name="Hori C."/>
            <person name="Igarashi K."/>
            <person name="Jurgens J.A."/>
            <person name="Kallen N."/>
            <person name="Kersten P."/>
            <person name="Kohler A."/>
            <person name="Kuees U."/>
            <person name="Kumar T.K.A."/>
            <person name="Kuo A."/>
            <person name="LaButti K."/>
            <person name="Larrondo L.F."/>
            <person name="Lindquist E."/>
            <person name="Ling A."/>
            <person name="Lombard V."/>
            <person name="Lucas S."/>
            <person name="Lundell T."/>
            <person name="Martin R."/>
            <person name="McLaughlin D.J."/>
            <person name="Morgenstern I."/>
            <person name="Morin E."/>
            <person name="Murat C."/>
            <person name="Nagy L.G."/>
            <person name="Nolan M."/>
            <person name="Ohm R.A."/>
            <person name="Patyshakuliyeva A."/>
            <person name="Rokas A."/>
            <person name="Ruiz-Duenas F.J."/>
            <person name="Sabat G."/>
            <person name="Salamov A."/>
            <person name="Samejima M."/>
            <person name="Schmutz J."/>
            <person name="Slot J.C."/>
            <person name="St John F."/>
            <person name="Stenlid J."/>
            <person name="Sun H."/>
            <person name="Sun S."/>
            <person name="Syed K."/>
            <person name="Tsang A."/>
            <person name="Wiebenga A."/>
            <person name="Young D."/>
            <person name="Pisabarro A."/>
            <person name="Eastwood D.C."/>
            <person name="Martin F."/>
            <person name="Cullen D."/>
            <person name="Grigoriev I.V."/>
            <person name="Hibbett D.S."/>
        </authorList>
    </citation>
    <scope>NUCLEOTIDE SEQUENCE [LARGE SCALE GENOMIC DNA]</scope>
    <source>
        <strain evidence="1 2">MD-104</strain>
    </source>
</reference>
<dbReference type="AlphaFoldDB" id="A0A2H3JQD5"/>
<protein>
    <submittedName>
        <fullName evidence="1">Uncharacterized protein</fullName>
    </submittedName>
</protein>
<evidence type="ECO:0000313" key="1">
    <source>
        <dbReference type="EMBL" id="PCH38227.1"/>
    </source>
</evidence>
<accession>A0A2H3JQD5</accession>
<dbReference type="Proteomes" id="UP000218811">
    <property type="component" value="Unassembled WGS sequence"/>
</dbReference>
<proteinExistence type="predicted"/>
<name>A0A2H3JQD5_WOLCO</name>